<dbReference type="EMBL" id="MU853357">
    <property type="protein sequence ID" value="KAK4109267.1"/>
    <property type="molecule type" value="Genomic_DNA"/>
</dbReference>
<dbReference type="PANTHER" id="PTHR24359">
    <property type="entry name" value="SERINE/THREONINE-PROTEIN KINASE SBK1"/>
    <property type="match status" value="1"/>
</dbReference>
<name>A0AAN6QMA9_9PEZI</name>
<keyword evidence="2" id="KW-0812">Transmembrane</keyword>
<dbReference type="Gene3D" id="1.10.510.10">
    <property type="entry name" value="Transferase(Phosphotransferase) domain 1"/>
    <property type="match status" value="1"/>
</dbReference>
<dbReference type="CDD" id="cd00180">
    <property type="entry name" value="PKc"/>
    <property type="match status" value="1"/>
</dbReference>
<dbReference type="InterPro" id="IPR000719">
    <property type="entry name" value="Prot_kinase_dom"/>
</dbReference>
<keyword evidence="4" id="KW-0418">Kinase</keyword>
<feature type="domain" description="Protein kinase" evidence="3">
    <location>
        <begin position="293"/>
        <end position="647"/>
    </location>
</feature>
<dbReference type="InterPro" id="IPR011009">
    <property type="entry name" value="Kinase-like_dom_sf"/>
</dbReference>
<evidence type="ECO:0000256" key="1">
    <source>
        <dbReference type="SAM" id="MobiDB-lite"/>
    </source>
</evidence>
<keyword evidence="4" id="KW-0808">Transferase</keyword>
<dbReference type="PROSITE" id="PS50011">
    <property type="entry name" value="PROTEIN_KINASE_DOM"/>
    <property type="match status" value="1"/>
</dbReference>
<protein>
    <submittedName>
        <fullName evidence="4">Kinase-like protein</fullName>
    </submittedName>
</protein>
<dbReference type="GO" id="GO:0005524">
    <property type="term" value="F:ATP binding"/>
    <property type="evidence" value="ECO:0007669"/>
    <property type="project" value="InterPro"/>
</dbReference>
<dbReference type="Proteomes" id="UP001302812">
    <property type="component" value="Unassembled WGS sequence"/>
</dbReference>
<organism evidence="4 5">
    <name type="scientific">Canariomyces notabilis</name>
    <dbReference type="NCBI Taxonomy" id="2074819"/>
    <lineage>
        <taxon>Eukaryota</taxon>
        <taxon>Fungi</taxon>
        <taxon>Dikarya</taxon>
        <taxon>Ascomycota</taxon>
        <taxon>Pezizomycotina</taxon>
        <taxon>Sordariomycetes</taxon>
        <taxon>Sordariomycetidae</taxon>
        <taxon>Sordariales</taxon>
        <taxon>Chaetomiaceae</taxon>
        <taxon>Canariomyces</taxon>
    </lineage>
</organism>
<keyword evidence="2" id="KW-0472">Membrane</keyword>
<reference evidence="4" key="1">
    <citation type="journal article" date="2023" name="Mol. Phylogenet. Evol.">
        <title>Genome-scale phylogeny and comparative genomics of the fungal order Sordariales.</title>
        <authorList>
            <person name="Hensen N."/>
            <person name="Bonometti L."/>
            <person name="Westerberg I."/>
            <person name="Brannstrom I.O."/>
            <person name="Guillou S."/>
            <person name="Cros-Aarteil S."/>
            <person name="Calhoun S."/>
            <person name="Haridas S."/>
            <person name="Kuo A."/>
            <person name="Mondo S."/>
            <person name="Pangilinan J."/>
            <person name="Riley R."/>
            <person name="LaButti K."/>
            <person name="Andreopoulos B."/>
            <person name="Lipzen A."/>
            <person name="Chen C."/>
            <person name="Yan M."/>
            <person name="Daum C."/>
            <person name="Ng V."/>
            <person name="Clum A."/>
            <person name="Steindorff A."/>
            <person name="Ohm R.A."/>
            <person name="Martin F."/>
            <person name="Silar P."/>
            <person name="Natvig D.O."/>
            <person name="Lalanne C."/>
            <person name="Gautier V."/>
            <person name="Ament-Velasquez S.L."/>
            <person name="Kruys A."/>
            <person name="Hutchinson M.I."/>
            <person name="Powell A.J."/>
            <person name="Barry K."/>
            <person name="Miller A.N."/>
            <person name="Grigoriev I.V."/>
            <person name="Debuchy R."/>
            <person name="Gladieux P."/>
            <person name="Hiltunen Thoren M."/>
            <person name="Johannesson H."/>
        </authorList>
    </citation>
    <scope>NUCLEOTIDE SEQUENCE</scope>
    <source>
        <strain evidence="4">CBS 508.74</strain>
    </source>
</reference>
<keyword evidence="2" id="KW-1133">Transmembrane helix</keyword>
<comment type="caution">
    <text evidence="4">The sequence shown here is derived from an EMBL/GenBank/DDBJ whole genome shotgun (WGS) entry which is preliminary data.</text>
</comment>
<dbReference type="AlphaFoldDB" id="A0AAN6QMA9"/>
<feature type="compositionally biased region" description="Basic and acidic residues" evidence="1">
    <location>
        <begin position="1"/>
        <end position="10"/>
    </location>
</feature>
<sequence length="743" mass="84647">MSQPRDDLSHSLDALSAQVNEDGRDRTGPGFDAIRGQAIPEITYNDEGAAETAQVARGRRGSDTKTERSQMTVWDRGESLHSLAFPQGTDMPNIKRPKSEPDAPLARRLLTLRCQSKRPKGTYFFPWGSVEALINEDEVVLVITQGKGALSNLGRPLTDDQIREYAKKVCTVQLPSDTSESDSKPGSYRKIFAILVLLGRGWEVVLFVDEGISDAALPLKAVYAEGEDLPPKMRLAKSPQHDLSCISHWDWLVHEDFERHQWSMLSPFFAQGKIRRAWFYQLSDKDILPWVDERIDISTSPSGYSNVYRIKIHESHHNFPPSELSDGTFAVKIFKPDRASTSLTPEGLPSDMASLTYLQTSGTVDAEELKEGFKREIETLRRFSGEDHPHLISLLAAFRHGDDYCVIFRWARCDLKTLWRDSAKWNWDPDPLSKPTLQWMLEQCRGIASGLHRIHRYTRSETMADGHLAAPHNNIIYGRHGDIKPENILVFCKQNQPEDRGTLVITDFGLTRFHTEGTKSYFSSKDVLNTFSYRPPECDMEECRITQSFDIWSFGCVLLEFIAWYLGGWALVLKFVRVRKTIDPVLNGWNVDQFFEAVRPEGETEGPVFFRVKLEVHQFVINELHAHPKCSEPIHKLLDYIMTHMLVVVSRGVQQRDDSSQVHTELDKLCKMVAPPEYKLVPSPRKTALAEIPIPEAVEMPLNQIAKQNTAARFNQLREHTGRTRRLPPHSPRRTQTHPPHGN</sequence>
<accession>A0AAN6QMA9</accession>
<dbReference type="GeneID" id="89933445"/>
<proteinExistence type="predicted"/>
<feature type="region of interest" description="Disordered" evidence="1">
    <location>
        <begin position="719"/>
        <end position="743"/>
    </location>
</feature>
<dbReference type="GO" id="GO:0004674">
    <property type="term" value="F:protein serine/threonine kinase activity"/>
    <property type="evidence" value="ECO:0007669"/>
    <property type="project" value="TreeGrafter"/>
</dbReference>
<dbReference type="SMART" id="SM00220">
    <property type="entry name" value="S_TKc"/>
    <property type="match status" value="1"/>
</dbReference>
<reference evidence="4" key="2">
    <citation type="submission" date="2023-05" db="EMBL/GenBank/DDBJ databases">
        <authorList>
            <consortium name="Lawrence Berkeley National Laboratory"/>
            <person name="Steindorff A."/>
            <person name="Hensen N."/>
            <person name="Bonometti L."/>
            <person name="Westerberg I."/>
            <person name="Brannstrom I.O."/>
            <person name="Guillou S."/>
            <person name="Cros-Aarteil S."/>
            <person name="Calhoun S."/>
            <person name="Haridas S."/>
            <person name="Kuo A."/>
            <person name="Mondo S."/>
            <person name="Pangilinan J."/>
            <person name="Riley R."/>
            <person name="Labutti K."/>
            <person name="Andreopoulos B."/>
            <person name="Lipzen A."/>
            <person name="Chen C."/>
            <person name="Yanf M."/>
            <person name="Daum C."/>
            <person name="Ng V."/>
            <person name="Clum A."/>
            <person name="Ohm R."/>
            <person name="Martin F."/>
            <person name="Silar P."/>
            <person name="Natvig D."/>
            <person name="Lalanne C."/>
            <person name="Gautier V."/>
            <person name="Ament-Velasquez S.L."/>
            <person name="Kruys A."/>
            <person name="Hutchinson M.I."/>
            <person name="Powell A.J."/>
            <person name="Barry K."/>
            <person name="Miller A.N."/>
            <person name="Grigoriev I.V."/>
            <person name="Debuchy R."/>
            <person name="Gladieux P."/>
            <person name="Thoren M.H."/>
            <person name="Johannesson H."/>
        </authorList>
    </citation>
    <scope>NUCLEOTIDE SEQUENCE</scope>
    <source>
        <strain evidence="4">CBS 508.74</strain>
    </source>
</reference>
<feature type="compositionally biased region" description="Basic residues" evidence="1">
    <location>
        <begin position="723"/>
        <end position="736"/>
    </location>
</feature>
<dbReference type="PANTHER" id="PTHR24359:SF37">
    <property type="entry name" value="PROTEIN KINASE DOMAIN-CONTAINING PROTEIN"/>
    <property type="match status" value="1"/>
</dbReference>
<dbReference type="SUPFAM" id="SSF56112">
    <property type="entry name" value="Protein kinase-like (PK-like)"/>
    <property type="match status" value="1"/>
</dbReference>
<evidence type="ECO:0000313" key="4">
    <source>
        <dbReference type="EMBL" id="KAK4109267.1"/>
    </source>
</evidence>
<evidence type="ECO:0000256" key="2">
    <source>
        <dbReference type="SAM" id="Phobius"/>
    </source>
</evidence>
<gene>
    <name evidence="4" type="ORF">N656DRAFT_347465</name>
</gene>
<evidence type="ECO:0000313" key="5">
    <source>
        <dbReference type="Proteomes" id="UP001302812"/>
    </source>
</evidence>
<feature type="transmembrane region" description="Helical" evidence="2">
    <location>
        <begin position="551"/>
        <end position="572"/>
    </location>
</feature>
<feature type="region of interest" description="Disordered" evidence="1">
    <location>
        <begin position="1"/>
        <end position="102"/>
    </location>
</feature>
<evidence type="ECO:0000259" key="3">
    <source>
        <dbReference type="PROSITE" id="PS50011"/>
    </source>
</evidence>
<dbReference type="RefSeq" id="XP_064666837.1">
    <property type="nucleotide sequence ID" value="XM_064809322.1"/>
</dbReference>
<dbReference type="Pfam" id="PF00069">
    <property type="entry name" value="Pkinase"/>
    <property type="match status" value="1"/>
</dbReference>
<keyword evidence="5" id="KW-1185">Reference proteome</keyword>